<dbReference type="PANTHER" id="PTHR28259:SF1">
    <property type="entry name" value="FLUORIDE EXPORT PROTEIN 1-RELATED"/>
    <property type="match status" value="1"/>
</dbReference>
<organism evidence="11 12">
    <name type="scientific">Nostoc flagelliforme CCNUN1</name>
    <dbReference type="NCBI Taxonomy" id="2038116"/>
    <lineage>
        <taxon>Bacteria</taxon>
        <taxon>Bacillati</taxon>
        <taxon>Cyanobacteriota</taxon>
        <taxon>Cyanophyceae</taxon>
        <taxon>Nostocales</taxon>
        <taxon>Nostocaceae</taxon>
        <taxon>Nostoc</taxon>
    </lineage>
</organism>
<keyword evidence="2 10" id="KW-1003">Cell membrane</keyword>
<feature type="binding site" evidence="10">
    <location>
        <position position="81"/>
    </location>
    <ligand>
        <name>Na(+)</name>
        <dbReference type="ChEBI" id="CHEBI:29101"/>
        <note>structural</note>
    </ligand>
</feature>
<evidence type="ECO:0000256" key="8">
    <source>
        <dbReference type="ARBA" id="ARBA00035585"/>
    </source>
</evidence>
<dbReference type="AlphaFoldDB" id="A0A2K8SP98"/>
<protein>
    <recommendedName>
        <fullName evidence="10">Fluoride-specific ion channel FluC</fullName>
    </recommendedName>
</protein>
<evidence type="ECO:0000256" key="10">
    <source>
        <dbReference type="HAMAP-Rule" id="MF_00454"/>
    </source>
</evidence>
<comment type="activity regulation">
    <text evidence="10">Na(+) is not transported, but it plays an essential structural role and its presence is essential for fluoride channel function.</text>
</comment>
<dbReference type="GO" id="GO:0046872">
    <property type="term" value="F:metal ion binding"/>
    <property type="evidence" value="ECO:0007669"/>
    <property type="project" value="UniProtKB-KW"/>
</dbReference>
<feature type="binding site" evidence="10">
    <location>
        <position position="78"/>
    </location>
    <ligand>
        <name>Na(+)</name>
        <dbReference type="ChEBI" id="CHEBI:29101"/>
        <note>structural</note>
    </ligand>
</feature>
<keyword evidence="12" id="KW-1185">Reference proteome</keyword>
<keyword evidence="6 10" id="KW-0407">Ion channel</keyword>
<keyword evidence="10" id="KW-0406">Ion transport</keyword>
<comment type="subcellular location">
    <subcellularLocation>
        <location evidence="1 10">Cell membrane</location>
        <topology evidence="1 10">Multi-pass membrane protein</topology>
    </subcellularLocation>
</comment>
<keyword evidence="10" id="KW-0813">Transport</keyword>
<evidence type="ECO:0000256" key="7">
    <source>
        <dbReference type="ARBA" id="ARBA00035120"/>
    </source>
</evidence>
<proteinExistence type="inferred from homology"/>
<keyword evidence="10" id="KW-0479">Metal-binding</keyword>
<evidence type="ECO:0000256" key="9">
    <source>
        <dbReference type="ARBA" id="ARBA00049940"/>
    </source>
</evidence>
<feature type="transmembrane region" description="Helical" evidence="10">
    <location>
        <begin position="103"/>
        <end position="128"/>
    </location>
</feature>
<evidence type="ECO:0000256" key="4">
    <source>
        <dbReference type="ARBA" id="ARBA00022989"/>
    </source>
</evidence>
<evidence type="ECO:0000313" key="11">
    <source>
        <dbReference type="EMBL" id="AUB37228.1"/>
    </source>
</evidence>
<keyword evidence="5 10" id="KW-0472">Membrane</keyword>
<reference evidence="11 12" key="1">
    <citation type="submission" date="2017-11" db="EMBL/GenBank/DDBJ databases">
        <title>Complete genome of a free-living desiccation-tolerant cyanobacterium and its photosynthetic adaptation to extreme terrestrial habitat.</title>
        <authorList>
            <person name="Shang J."/>
        </authorList>
    </citation>
    <scope>NUCLEOTIDE SEQUENCE [LARGE SCALE GENOMIC DNA]</scope>
    <source>
        <strain evidence="11 12">CCNUN1</strain>
    </source>
</reference>
<dbReference type="NCBIfam" id="TIGR00494">
    <property type="entry name" value="crcB"/>
    <property type="match status" value="1"/>
</dbReference>
<feature type="transmembrane region" description="Helical" evidence="10">
    <location>
        <begin position="6"/>
        <end position="24"/>
    </location>
</feature>
<dbReference type="RefSeq" id="WP_100898922.1">
    <property type="nucleotide sequence ID" value="NZ_CAWNNC010000001.1"/>
</dbReference>
<comment type="function">
    <text evidence="9 10">Fluoride-specific ion channel. Important for reducing fluoride concentration in the cell, thus reducing its toxicity.</text>
</comment>
<keyword evidence="4 10" id="KW-1133">Transmembrane helix</keyword>
<evidence type="ECO:0000313" key="12">
    <source>
        <dbReference type="Proteomes" id="UP000232003"/>
    </source>
</evidence>
<evidence type="ECO:0000256" key="1">
    <source>
        <dbReference type="ARBA" id="ARBA00004651"/>
    </source>
</evidence>
<sequence length="129" mass="13830">MADLTNVLSIAVGAVPGALSRFYITEWTKAKLGTKFPYGTFAINLTGCLAMGFFFTISKGITGYPSELDLLIRTGFLGSYTTFSTYGFDTLTLWRSKQKAATAFYWAGSAVLGLGAVILGVAIAKLFVK</sequence>
<dbReference type="HAMAP" id="MF_00454">
    <property type="entry name" value="FluC"/>
    <property type="match status" value="1"/>
</dbReference>
<comment type="catalytic activity">
    <reaction evidence="8">
        <text>fluoride(in) = fluoride(out)</text>
        <dbReference type="Rhea" id="RHEA:76159"/>
        <dbReference type="ChEBI" id="CHEBI:17051"/>
    </reaction>
    <physiologicalReaction direction="left-to-right" evidence="8">
        <dbReference type="Rhea" id="RHEA:76160"/>
    </physiologicalReaction>
</comment>
<feature type="transmembrane region" description="Helical" evidence="10">
    <location>
        <begin position="36"/>
        <end position="58"/>
    </location>
</feature>
<keyword evidence="3 10" id="KW-0812">Transmembrane</keyword>
<evidence type="ECO:0000256" key="6">
    <source>
        <dbReference type="ARBA" id="ARBA00023303"/>
    </source>
</evidence>
<accession>A0A2K8SP98</accession>
<evidence type="ECO:0000256" key="2">
    <source>
        <dbReference type="ARBA" id="ARBA00022475"/>
    </source>
</evidence>
<dbReference type="OrthoDB" id="9815830at2"/>
<feature type="transmembrane region" description="Helical" evidence="10">
    <location>
        <begin position="70"/>
        <end position="91"/>
    </location>
</feature>
<dbReference type="GO" id="GO:0062054">
    <property type="term" value="F:fluoride channel activity"/>
    <property type="evidence" value="ECO:0007669"/>
    <property type="project" value="UniProtKB-UniRule"/>
</dbReference>
<dbReference type="EMBL" id="CP024785">
    <property type="protein sequence ID" value="AUB37228.1"/>
    <property type="molecule type" value="Genomic_DNA"/>
</dbReference>
<dbReference type="InterPro" id="IPR003691">
    <property type="entry name" value="FluC"/>
</dbReference>
<evidence type="ECO:0000256" key="3">
    <source>
        <dbReference type="ARBA" id="ARBA00022692"/>
    </source>
</evidence>
<evidence type="ECO:0000256" key="5">
    <source>
        <dbReference type="ARBA" id="ARBA00023136"/>
    </source>
</evidence>
<dbReference type="GO" id="GO:0005886">
    <property type="term" value="C:plasma membrane"/>
    <property type="evidence" value="ECO:0007669"/>
    <property type="project" value="UniProtKB-SubCell"/>
</dbReference>
<dbReference type="GO" id="GO:0140114">
    <property type="term" value="P:cellular detoxification of fluoride"/>
    <property type="evidence" value="ECO:0007669"/>
    <property type="project" value="UniProtKB-UniRule"/>
</dbReference>
<dbReference type="Proteomes" id="UP000232003">
    <property type="component" value="Chromosome"/>
</dbReference>
<dbReference type="KEGG" id="nfl:COO91_03166"/>
<keyword evidence="10" id="KW-0915">Sodium</keyword>
<dbReference type="Pfam" id="PF02537">
    <property type="entry name" value="CRCB"/>
    <property type="match status" value="1"/>
</dbReference>
<comment type="similarity">
    <text evidence="7 10">Belongs to the fluoride channel Fluc/FEX (TC 1.A.43) family.</text>
</comment>
<gene>
    <name evidence="10" type="primary">fluC</name>
    <name evidence="10" type="synonym">crcB</name>
    <name evidence="11" type="ORF">COO91_03166</name>
</gene>
<dbReference type="PANTHER" id="PTHR28259">
    <property type="entry name" value="FLUORIDE EXPORT PROTEIN 1-RELATED"/>
    <property type="match status" value="1"/>
</dbReference>
<name>A0A2K8SP98_9NOSO</name>